<organism evidence="3 4">
    <name type="scientific">Pseudoalteromonas espejiana</name>
    <dbReference type="NCBI Taxonomy" id="28107"/>
    <lineage>
        <taxon>Bacteria</taxon>
        <taxon>Pseudomonadati</taxon>
        <taxon>Pseudomonadota</taxon>
        <taxon>Gammaproteobacteria</taxon>
        <taxon>Alteromonadales</taxon>
        <taxon>Pseudoalteromonadaceae</taxon>
        <taxon>Pseudoalteromonas</taxon>
    </lineage>
</organism>
<dbReference type="CDD" id="cd01948">
    <property type="entry name" value="EAL"/>
    <property type="match status" value="1"/>
</dbReference>
<dbReference type="Pfam" id="PF00563">
    <property type="entry name" value="EAL"/>
    <property type="match status" value="1"/>
</dbReference>
<keyword evidence="1" id="KW-0812">Transmembrane</keyword>
<dbReference type="InterPro" id="IPR050706">
    <property type="entry name" value="Cyclic-di-GMP_PDE-like"/>
</dbReference>
<evidence type="ECO:0000313" key="4">
    <source>
        <dbReference type="Proteomes" id="UP000321419"/>
    </source>
</evidence>
<proteinExistence type="predicted"/>
<name>A0A510Y0Q5_9GAMM</name>
<dbReference type="SUPFAM" id="SSF141868">
    <property type="entry name" value="EAL domain-like"/>
    <property type="match status" value="1"/>
</dbReference>
<keyword evidence="1" id="KW-0472">Membrane</keyword>
<reference evidence="3 4" key="1">
    <citation type="submission" date="2019-07" db="EMBL/GenBank/DDBJ databases">
        <title>Whole genome shotgun sequence of Pseudoalteromonas espejiana NBRC 102222.</title>
        <authorList>
            <person name="Hosoyama A."/>
            <person name="Uohara A."/>
            <person name="Ohji S."/>
            <person name="Ichikawa N."/>
        </authorList>
    </citation>
    <scope>NUCLEOTIDE SEQUENCE [LARGE SCALE GENOMIC DNA]</scope>
    <source>
        <strain evidence="3 4">NBRC 102222</strain>
    </source>
</reference>
<dbReference type="InterPro" id="IPR001633">
    <property type="entry name" value="EAL_dom"/>
</dbReference>
<feature type="transmembrane region" description="Helical" evidence="1">
    <location>
        <begin position="231"/>
        <end position="253"/>
    </location>
</feature>
<dbReference type="RefSeq" id="WP_089349221.1">
    <property type="nucleotide sequence ID" value="NZ_BJUM01000056.1"/>
</dbReference>
<sequence length="514" mass="58793">MLFSRVASKTKALVKKIIKPDAFKTACVISAVLVMGNIAYNVSSVNSTIKENALAFLNQSNDLYLKQREETKRVLLPIVKNECPSLKNAMRKAVYHINSIDAIGLFNGDGVVYCESIRGKNNLNFYKLLNVNKLPEEGLSLGTPTYINIQSIFNYFNIKKDTYIGIVSPKHHLLDIFSKTLENQHIKYQLLLNGALLAKNTEQIDGVTLKAKDFPLTIKYEKQIQLYLEHIFHNLVLLIVLIVTTFIVTPFALKYFKVRVLQRDLKYAIENETIDVYFQAIVNSKTNSPIGCEALSRWKHSKLGYISPAIFIPIAEQFQLIDDLTALVLKKCIQMIESNPVFFANRYVSMNISRCSILVPEFISQLEHILELHPRTAKHLVLEITEEHKFNLEQVAELKKNLKRIELFGPSFSVDDFGTGYAGLDFLRNHKFRAIKIDRAFIHNLEENSDAISLLESIYDMAAHLDLKVIVEGVENKEQLDIVQSIGFKYIQGFYYHKPSNLEAFKTHYMLADF</sequence>
<dbReference type="SMART" id="SM00052">
    <property type="entry name" value="EAL"/>
    <property type="match status" value="1"/>
</dbReference>
<accession>A0A510Y0Q5</accession>
<gene>
    <name evidence="3" type="ORF">PES01_36740</name>
</gene>
<dbReference type="InterPro" id="IPR035919">
    <property type="entry name" value="EAL_sf"/>
</dbReference>
<dbReference type="PROSITE" id="PS50883">
    <property type="entry name" value="EAL"/>
    <property type="match status" value="1"/>
</dbReference>
<keyword evidence="1" id="KW-1133">Transmembrane helix</keyword>
<keyword evidence="4" id="KW-1185">Reference proteome</keyword>
<dbReference type="AlphaFoldDB" id="A0A510Y0Q5"/>
<comment type="caution">
    <text evidence="3">The sequence shown here is derived from an EMBL/GenBank/DDBJ whole genome shotgun (WGS) entry which is preliminary data.</text>
</comment>
<dbReference type="EMBL" id="BJUM01000056">
    <property type="protein sequence ID" value="GEK56829.1"/>
    <property type="molecule type" value="Genomic_DNA"/>
</dbReference>
<dbReference type="Gene3D" id="3.20.20.450">
    <property type="entry name" value="EAL domain"/>
    <property type="match status" value="1"/>
</dbReference>
<dbReference type="PANTHER" id="PTHR33121">
    <property type="entry name" value="CYCLIC DI-GMP PHOSPHODIESTERASE PDEF"/>
    <property type="match status" value="1"/>
</dbReference>
<dbReference type="GO" id="GO:0071111">
    <property type="term" value="F:cyclic-guanylate-specific phosphodiesterase activity"/>
    <property type="evidence" value="ECO:0007669"/>
    <property type="project" value="InterPro"/>
</dbReference>
<dbReference type="OrthoDB" id="9812358at2"/>
<evidence type="ECO:0000256" key="1">
    <source>
        <dbReference type="SAM" id="Phobius"/>
    </source>
</evidence>
<dbReference type="PANTHER" id="PTHR33121:SF79">
    <property type="entry name" value="CYCLIC DI-GMP PHOSPHODIESTERASE PDED-RELATED"/>
    <property type="match status" value="1"/>
</dbReference>
<evidence type="ECO:0000259" key="2">
    <source>
        <dbReference type="PROSITE" id="PS50883"/>
    </source>
</evidence>
<dbReference type="Proteomes" id="UP000321419">
    <property type="component" value="Unassembled WGS sequence"/>
</dbReference>
<feature type="domain" description="EAL" evidence="2">
    <location>
        <begin position="258"/>
        <end position="513"/>
    </location>
</feature>
<protein>
    <recommendedName>
        <fullName evidence="2">EAL domain-containing protein</fullName>
    </recommendedName>
</protein>
<evidence type="ECO:0000313" key="3">
    <source>
        <dbReference type="EMBL" id="GEK56829.1"/>
    </source>
</evidence>